<feature type="transmembrane region" description="Helical" evidence="8">
    <location>
        <begin position="114"/>
        <end position="131"/>
    </location>
</feature>
<keyword evidence="5 8" id="KW-1133">Transmembrane helix</keyword>
<feature type="transmembrane region" description="Helical" evidence="8">
    <location>
        <begin position="220"/>
        <end position="237"/>
    </location>
</feature>
<feature type="transmembrane region" description="Helical" evidence="8">
    <location>
        <begin position="87"/>
        <end position="108"/>
    </location>
</feature>
<dbReference type="EMBL" id="JAGSSW010000001">
    <property type="protein sequence ID" value="MBR8463290.1"/>
    <property type="molecule type" value="Genomic_DNA"/>
</dbReference>
<gene>
    <name evidence="10" type="ORF">KDD93_01730</name>
</gene>
<evidence type="ECO:0000256" key="2">
    <source>
        <dbReference type="ARBA" id="ARBA00022448"/>
    </source>
</evidence>
<evidence type="ECO:0000259" key="9">
    <source>
        <dbReference type="Pfam" id="PF00999"/>
    </source>
</evidence>
<keyword evidence="7 8" id="KW-0472">Membrane</keyword>
<dbReference type="RefSeq" id="WP_212141485.1">
    <property type="nucleotide sequence ID" value="NZ_JAGSSW010000001.1"/>
</dbReference>
<feature type="domain" description="Cation/H+ exchanger transmembrane" evidence="9">
    <location>
        <begin position="18"/>
        <end position="378"/>
    </location>
</feature>
<evidence type="ECO:0000256" key="1">
    <source>
        <dbReference type="ARBA" id="ARBA00004141"/>
    </source>
</evidence>
<feature type="transmembrane region" description="Helical" evidence="8">
    <location>
        <begin position="32"/>
        <end position="49"/>
    </location>
</feature>
<feature type="transmembrane region" description="Helical" evidence="8">
    <location>
        <begin position="55"/>
        <end position="75"/>
    </location>
</feature>
<reference evidence="10 11" key="1">
    <citation type="submission" date="2021-04" db="EMBL/GenBank/DDBJ databases">
        <title>Molecular and phenotypic characterization and identification of bacterial isolates recovered from the Anatolian ground squirrels (Spermophilus xanthoprymnus) and which have the potential to form a new species in the Campylobacter genus.</title>
        <authorList>
            <person name="Aydin F."/>
            <person name="Abay S."/>
            <person name="Kayman T."/>
            <person name="Karakaya E."/>
            <person name="Mustak H.K."/>
            <person name="Mustak I.B."/>
            <person name="Bilgin N."/>
            <person name="Duzler A."/>
            <person name="Sahin O."/>
            <person name="Guran O."/>
            <person name="Saticioglu I.B."/>
        </authorList>
    </citation>
    <scope>NUCLEOTIDE SEQUENCE [LARGE SCALE GENOMIC DNA]</scope>
    <source>
        <strain evidence="11">faydin-G24</strain>
    </source>
</reference>
<keyword evidence="4 8" id="KW-0812">Transmembrane</keyword>
<dbReference type="Gene3D" id="1.20.1530.20">
    <property type="match status" value="1"/>
</dbReference>
<evidence type="ECO:0000256" key="5">
    <source>
        <dbReference type="ARBA" id="ARBA00022989"/>
    </source>
</evidence>
<organism evidence="10 11">
    <name type="scientific">Campylobacter anatolicus</name>
    <dbReference type="NCBI Taxonomy" id="2829105"/>
    <lineage>
        <taxon>Bacteria</taxon>
        <taxon>Pseudomonadati</taxon>
        <taxon>Campylobacterota</taxon>
        <taxon>Epsilonproteobacteria</taxon>
        <taxon>Campylobacterales</taxon>
        <taxon>Campylobacteraceae</taxon>
        <taxon>Campylobacter</taxon>
    </lineage>
</organism>
<evidence type="ECO:0000256" key="4">
    <source>
        <dbReference type="ARBA" id="ARBA00022692"/>
    </source>
</evidence>
<feature type="transmembrane region" description="Helical" evidence="8">
    <location>
        <begin position="174"/>
        <end position="199"/>
    </location>
</feature>
<evidence type="ECO:0000256" key="7">
    <source>
        <dbReference type="ARBA" id="ARBA00023136"/>
    </source>
</evidence>
<accession>A0ABS5HGE8</accession>
<keyword evidence="2" id="KW-0813">Transport</keyword>
<evidence type="ECO:0000313" key="11">
    <source>
        <dbReference type="Proteomes" id="UP000682951"/>
    </source>
</evidence>
<evidence type="ECO:0000256" key="8">
    <source>
        <dbReference type="SAM" id="Phobius"/>
    </source>
</evidence>
<comment type="caution">
    <text evidence="10">The sequence shown here is derived from an EMBL/GenBank/DDBJ whole genome shotgun (WGS) entry which is preliminary data.</text>
</comment>
<comment type="subcellular location">
    <subcellularLocation>
        <location evidence="1">Membrane</location>
        <topology evidence="1">Multi-pass membrane protein</topology>
    </subcellularLocation>
</comment>
<sequence>MQTDNVSELSILITLAFIIFASPYFSRVLRIPIAPVEIMLGAVAGYLGFIGNNEIFKLISEVGFFFLMFLAGMEIDLQMFINADRRVLKLGFIYLAMLYALAATLTFALNLNTLFIIIIPIMSVGMIFTLFKEYGKNEEWLNLSMLIASIGELFSIVFLTFATAYLQFGAGLELWLTITYLALFLGLSVLGFKFLKVLFWWYPSLKIILMPHYDKDEKDIRLSIAVFFLMIVLMIYLHLEVAFGAFIAGMFITTFFDHKKDLPHKLASFGFGFLVPTFFVYIGSTLKLSNLLVSEILKDAFFIVFSMIICRFLASFAFLNMLKFKKMALYTLSQSMPLTLLIAVATIAHKTGGISEKFYSSFILASLLQAIISMVLIKIIMAIKPERR</sequence>
<dbReference type="PANTHER" id="PTHR43562:SF1">
    <property type="entry name" value="NA(+)_H(+) ANTIPORTER YJBQ-RELATED"/>
    <property type="match status" value="1"/>
</dbReference>
<dbReference type="PANTHER" id="PTHR43562">
    <property type="entry name" value="NAPA-TYPE SODIUM/HYDROGEN ANTIPORTER"/>
    <property type="match status" value="1"/>
</dbReference>
<feature type="transmembrane region" description="Helical" evidence="8">
    <location>
        <begin position="143"/>
        <end position="168"/>
    </location>
</feature>
<protein>
    <submittedName>
        <fullName evidence="10">Cation:proton antiporter</fullName>
    </submittedName>
</protein>
<keyword evidence="3" id="KW-0050">Antiport</keyword>
<keyword evidence="11" id="KW-1185">Reference proteome</keyword>
<feature type="transmembrane region" description="Helical" evidence="8">
    <location>
        <begin position="361"/>
        <end position="383"/>
    </location>
</feature>
<feature type="transmembrane region" description="Helical" evidence="8">
    <location>
        <begin position="266"/>
        <end position="288"/>
    </location>
</feature>
<proteinExistence type="predicted"/>
<keyword evidence="6" id="KW-0406">Ion transport</keyword>
<dbReference type="Pfam" id="PF00999">
    <property type="entry name" value="Na_H_Exchanger"/>
    <property type="match status" value="1"/>
</dbReference>
<dbReference type="InterPro" id="IPR038770">
    <property type="entry name" value="Na+/solute_symporter_sf"/>
</dbReference>
<evidence type="ECO:0000256" key="6">
    <source>
        <dbReference type="ARBA" id="ARBA00023065"/>
    </source>
</evidence>
<name>A0ABS5HGE8_9BACT</name>
<evidence type="ECO:0000313" key="10">
    <source>
        <dbReference type="EMBL" id="MBR8463290.1"/>
    </source>
</evidence>
<evidence type="ECO:0000256" key="3">
    <source>
        <dbReference type="ARBA" id="ARBA00022449"/>
    </source>
</evidence>
<dbReference type="Proteomes" id="UP000682951">
    <property type="component" value="Unassembled WGS sequence"/>
</dbReference>
<dbReference type="InterPro" id="IPR006153">
    <property type="entry name" value="Cation/H_exchanger_TM"/>
</dbReference>
<feature type="transmembrane region" description="Helical" evidence="8">
    <location>
        <begin position="329"/>
        <end position="349"/>
    </location>
</feature>
<feature type="transmembrane region" description="Helical" evidence="8">
    <location>
        <begin position="300"/>
        <end position="322"/>
    </location>
</feature>
<feature type="transmembrane region" description="Helical" evidence="8">
    <location>
        <begin position="6"/>
        <end position="25"/>
    </location>
</feature>